<dbReference type="NCBIfam" id="NF002126">
    <property type="entry name" value="PRK00964.1-4"/>
    <property type="match status" value="1"/>
</dbReference>
<keyword evidence="5 11" id="KW-0812">Transmembrane</keyword>
<dbReference type="GO" id="GO:0016020">
    <property type="term" value="C:membrane"/>
    <property type="evidence" value="ECO:0007669"/>
    <property type="project" value="InterPro"/>
</dbReference>
<evidence type="ECO:0000313" key="14">
    <source>
        <dbReference type="Proteomes" id="UP000320766"/>
    </source>
</evidence>
<evidence type="ECO:0000313" key="13">
    <source>
        <dbReference type="EMBL" id="RZN68679.1"/>
    </source>
</evidence>
<evidence type="ECO:0000256" key="4">
    <source>
        <dbReference type="ARBA" id="ARBA00022679"/>
    </source>
</evidence>
<dbReference type="PIRSF" id="PIRSF500207">
    <property type="entry name" value="MtrA"/>
    <property type="match status" value="1"/>
</dbReference>
<sequence>MAEKKEVPDEWPPVTGEYAIGNPEDPVVVSSVGTYFKEEDVLKYGASLVGPTKTENIGLEKIIANTISNPNIRFLILAGTEVPGHRTAGSMSALYKNGVDPDSKKIINAPGAIPFIENAPMEAIERFREQVEIIDMIGTEDLIKIGAKIKELKERDPGAFPEEPIVLKLGVEAAEEGALAEIPLAMPAEPFMDVINKATEEIRYKSQIITRDQKLTSGISDNGILGILTGIILAVLIALPFVGLI</sequence>
<evidence type="ECO:0000256" key="3">
    <source>
        <dbReference type="ARBA" id="ARBA00022603"/>
    </source>
</evidence>
<dbReference type="InterPro" id="IPR030688">
    <property type="entry name" value="MeTrfase_MtrA/MtxA"/>
</dbReference>
<proteinExistence type="predicted"/>
<evidence type="ECO:0000256" key="7">
    <source>
        <dbReference type="ARBA" id="ARBA00022989"/>
    </source>
</evidence>
<feature type="domain" description="Tetrahydromethanopterin S-methyltransferase F subunit" evidence="12">
    <location>
        <begin position="186"/>
        <end position="241"/>
    </location>
</feature>
<evidence type="ECO:0000256" key="1">
    <source>
        <dbReference type="ARBA" id="ARBA00022475"/>
    </source>
</evidence>
<dbReference type="GO" id="GO:0015948">
    <property type="term" value="P:methanogenesis"/>
    <property type="evidence" value="ECO:0007669"/>
    <property type="project" value="UniProtKB-KW"/>
</dbReference>
<comment type="caution">
    <text evidence="13">The sequence shown here is derived from an EMBL/GenBank/DDBJ whole genome shotgun (WGS) entry which is preliminary data.</text>
</comment>
<dbReference type="GO" id="GO:0030269">
    <property type="term" value="F:tetrahydromethanopterin S-methyltransferase activity"/>
    <property type="evidence" value="ECO:0007669"/>
    <property type="project" value="InterPro"/>
</dbReference>
<accession>A0A520KW38</accession>
<keyword evidence="7 11" id="KW-1133">Transmembrane helix</keyword>
<dbReference type="GO" id="GO:0050897">
    <property type="term" value="F:cobalt ion binding"/>
    <property type="evidence" value="ECO:0007669"/>
    <property type="project" value="InterPro"/>
</dbReference>
<evidence type="ECO:0000256" key="6">
    <source>
        <dbReference type="ARBA" id="ARBA00022967"/>
    </source>
</evidence>
<organism evidence="13 14">
    <name type="scientific">Candidatus Methanolliviera hydrocarbonicum</name>
    <dbReference type="NCBI Taxonomy" id="2491085"/>
    <lineage>
        <taxon>Archaea</taxon>
        <taxon>Methanobacteriati</taxon>
        <taxon>Methanobacteriota</taxon>
        <taxon>Candidatus Methanoliparia</taxon>
        <taxon>Candidatus Methanoliparales</taxon>
        <taxon>Candidatus Methanollivieraceae</taxon>
        <taxon>Candidatus Methanolliviera</taxon>
    </lineage>
</organism>
<keyword evidence="10" id="KW-0170">Cobalt</keyword>
<keyword evidence="4 13" id="KW-0808">Transferase</keyword>
<keyword evidence="6" id="KW-1278">Translocase</keyword>
<evidence type="ECO:0000256" key="11">
    <source>
        <dbReference type="SAM" id="Phobius"/>
    </source>
</evidence>
<keyword evidence="8" id="KW-0484">Methanogenesis</keyword>
<keyword evidence="1" id="KW-1003">Cell membrane</keyword>
<dbReference type="InterPro" id="IPR005778">
    <property type="entry name" value="MtrA"/>
</dbReference>
<dbReference type="PIRSF" id="PIRSF009452">
    <property type="entry name" value="MtrA_MtxA"/>
    <property type="match status" value="1"/>
</dbReference>
<feature type="transmembrane region" description="Helical" evidence="11">
    <location>
        <begin position="223"/>
        <end position="244"/>
    </location>
</feature>
<dbReference type="Pfam" id="PF09472">
    <property type="entry name" value="MtrF"/>
    <property type="match status" value="1"/>
</dbReference>
<dbReference type="AlphaFoldDB" id="A0A520KW38"/>
<dbReference type="EC" id="2.1.1.86" evidence="13"/>
<dbReference type="EMBL" id="RXIL01000099">
    <property type="protein sequence ID" value="RZN68679.1"/>
    <property type="molecule type" value="Genomic_DNA"/>
</dbReference>
<gene>
    <name evidence="13" type="primary">mtrF</name>
    <name evidence="13" type="ORF">EF807_05510</name>
</gene>
<reference evidence="13 14" key="1">
    <citation type="journal article" date="2019" name="Nat. Microbiol.">
        <title>Wide diversity of methane and short-chain alkane metabolisms in uncultured archaea.</title>
        <authorList>
            <person name="Borrel G."/>
            <person name="Adam P.S."/>
            <person name="McKay L.J."/>
            <person name="Chen L.X."/>
            <person name="Sierra-Garcia I.N."/>
            <person name="Sieber C.M."/>
            <person name="Letourneur Q."/>
            <person name="Ghozlane A."/>
            <person name="Andersen G.L."/>
            <person name="Li W.J."/>
            <person name="Hallam S.J."/>
            <person name="Muyzer G."/>
            <person name="de Oliveira V.M."/>
            <person name="Inskeep W.P."/>
            <person name="Banfield J.F."/>
            <person name="Gribaldo S."/>
        </authorList>
    </citation>
    <scope>NUCLEOTIDE SEQUENCE [LARGE SCALE GENOMIC DNA]</scope>
    <source>
        <strain evidence="13">NM1b</strain>
    </source>
</reference>
<dbReference type="InterPro" id="IPR013347">
    <property type="entry name" value="MeTrfase_F_su"/>
</dbReference>
<name>A0A520KW38_9EURY</name>
<evidence type="ECO:0000256" key="8">
    <source>
        <dbReference type="ARBA" id="ARBA00022994"/>
    </source>
</evidence>
<evidence type="ECO:0000259" key="12">
    <source>
        <dbReference type="Pfam" id="PF09472"/>
    </source>
</evidence>
<keyword evidence="3 13" id="KW-0489">Methyltransferase</keyword>
<dbReference type="Pfam" id="PF04208">
    <property type="entry name" value="MtrA"/>
    <property type="match status" value="1"/>
</dbReference>
<evidence type="ECO:0000256" key="9">
    <source>
        <dbReference type="ARBA" id="ARBA00023136"/>
    </source>
</evidence>
<dbReference type="GO" id="GO:0006730">
    <property type="term" value="P:one-carbon metabolic process"/>
    <property type="evidence" value="ECO:0007669"/>
    <property type="project" value="UniProtKB-KW"/>
</dbReference>
<keyword evidence="2" id="KW-0554">One-carbon metabolism</keyword>
<dbReference type="NCBIfam" id="TIGR02507">
    <property type="entry name" value="MtrF"/>
    <property type="match status" value="1"/>
</dbReference>
<protein>
    <submittedName>
        <fullName evidence="13">Tetrahydromethanopterin S-methyltransferase subunit F</fullName>
        <ecNumber evidence="13">2.1.1.86</ecNumber>
    </submittedName>
</protein>
<evidence type="ECO:0000256" key="2">
    <source>
        <dbReference type="ARBA" id="ARBA00022563"/>
    </source>
</evidence>
<dbReference type="GO" id="GO:0032259">
    <property type="term" value="P:methylation"/>
    <property type="evidence" value="ECO:0007669"/>
    <property type="project" value="UniProtKB-KW"/>
</dbReference>
<evidence type="ECO:0000256" key="5">
    <source>
        <dbReference type="ARBA" id="ARBA00022692"/>
    </source>
</evidence>
<keyword evidence="9 11" id="KW-0472">Membrane</keyword>
<evidence type="ECO:0000256" key="10">
    <source>
        <dbReference type="ARBA" id="ARBA00023285"/>
    </source>
</evidence>
<dbReference type="Proteomes" id="UP000320766">
    <property type="component" value="Unassembled WGS sequence"/>
</dbReference>